<keyword evidence="5" id="KW-0964">Secreted</keyword>
<feature type="signal peptide" evidence="15">
    <location>
        <begin position="1"/>
        <end position="15"/>
    </location>
</feature>
<dbReference type="CDD" id="cd23558">
    <property type="entry name" value="TFP_LU_ECD_uPAR_rpt3"/>
    <property type="match status" value="1"/>
</dbReference>
<dbReference type="PANTHER" id="PTHR10624:SF6">
    <property type="entry name" value="UROKINASE PLASMINOGEN ACTIVATOR SURFACE RECEPTOR"/>
    <property type="match status" value="1"/>
</dbReference>
<feature type="domain" description="UPAR/Ly6" evidence="16">
    <location>
        <begin position="218"/>
        <end position="307"/>
    </location>
</feature>
<dbReference type="GO" id="GO:0005576">
    <property type="term" value="C:extracellular region"/>
    <property type="evidence" value="ECO:0007669"/>
    <property type="project" value="UniProtKB-SubCell"/>
</dbReference>
<dbReference type="AlphaFoldDB" id="A0A9F2WCH0"/>
<evidence type="ECO:0000256" key="9">
    <source>
        <dbReference type="ARBA" id="ARBA00023136"/>
    </source>
</evidence>
<gene>
    <name evidence="18" type="primary">LOC103060075</name>
</gene>
<keyword evidence="10" id="KW-1015">Disulfide bond</keyword>
<sequence>MECFWTSVLFSLVVADVVGLQCYSCHDHSDCQETEVCEEHQEKCRSTVMTIVVRPKISTYFLKGCDVSGKPNNSISHLSGDRVVFLAEEYCETELCNGGVPKEAPRVGDMIRARGRNDNILSCYSCTAADKTCNNSSLTQMRCFWPKERCVDITSLTDPEESPRDQERIKGCGQLSHCQETLGFHNHKSFHMIKCCNSSWCNNDMQDYKKDPLPLNGVTCHSCEGNTTHGCATDNIAKMQCRGPMTSCLEASGIHGISGKNSVLKGCASPSWCNSPYTSVYKNLGSVETHCCVGDLCNSLIIDGQLRPSPRSRASRFILAPQTVISTGLLLFVVFLLSSESS</sequence>
<proteinExistence type="predicted"/>
<dbReference type="OrthoDB" id="5945173at2759"/>
<dbReference type="CDD" id="cd23557">
    <property type="entry name" value="TFP_LU_ECD_uPAR_rpt2"/>
    <property type="match status" value="1"/>
</dbReference>
<dbReference type="SUPFAM" id="SSF57302">
    <property type="entry name" value="Snake toxin-like"/>
    <property type="match status" value="3"/>
</dbReference>
<evidence type="ECO:0000256" key="3">
    <source>
        <dbReference type="ARBA" id="ARBA00019778"/>
    </source>
</evidence>
<dbReference type="PANTHER" id="PTHR10624">
    <property type="entry name" value="UROKINASE PLASMINOGEN ACTIVATOR SURFACE RECEPTOR-RELATED"/>
    <property type="match status" value="1"/>
</dbReference>
<dbReference type="RefSeq" id="XP_007435293.1">
    <property type="nucleotide sequence ID" value="XM_007435231.2"/>
</dbReference>
<evidence type="ECO:0000256" key="1">
    <source>
        <dbReference type="ARBA" id="ARBA00004609"/>
    </source>
</evidence>
<evidence type="ECO:0000313" key="17">
    <source>
        <dbReference type="Proteomes" id="UP000695026"/>
    </source>
</evidence>
<keyword evidence="12" id="KW-0325">Glycoprotein</keyword>
<dbReference type="Proteomes" id="UP000695026">
    <property type="component" value="Unplaced"/>
</dbReference>
<keyword evidence="11" id="KW-0675">Receptor</keyword>
<dbReference type="OMA" id="TGNGCNH"/>
<evidence type="ECO:0000256" key="11">
    <source>
        <dbReference type="ARBA" id="ARBA00023170"/>
    </source>
</evidence>
<keyword evidence="7 15" id="KW-0732">Signal</keyword>
<accession>A0A9F2WCH0</accession>
<evidence type="ECO:0000256" key="2">
    <source>
        <dbReference type="ARBA" id="ARBA00004613"/>
    </source>
</evidence>
<evidence type="ECO:0000256" key="5">
    <source>
        <dbReference type="ARBA" id="ARBA00022525"/>
    </source>
</evidence>
<dbReference type="SMART" id="SM00134">
    <property type="entry name" value="LU"/>
    <property type="match status" value="3"/>
</dbReference>
<evidence type="ECO:0000256" key="13">
    <source>
        <dbReference type="ARBA" id="ARBA00023288"/>
    </source>
</evidence>
<keyword evidence="8" id="KW-0677">Repeat</keyword>
<keyword evidence="14" id="KW-0812">Transmembrane</keyword>
<evidence type="ECO:0000256" key="4">
    <source>
        <dbReference type="ARBA" id="ARBA00022475"/>
    </source>
</evidence>
<dbReference type="KEGG" id="pbi:103060075"/>
<keyword evidence="9 14" id="KW-0472">Membrane</keyword>
<name>A0A9F2WCH0_PYTBI</name>
<dbReference type="CDD" id="cd23556">
    <property type="entry name" value="TFP_LU_ECD_uPAR_rpt1"/>
    <property type="match status" value="1"/>
</dbReference>
<keyword evidence="14" id="KW-1133">Transmembrane helix</keyword>
<evidence type="ECO:0000256" key="10">
    <source>
        <dbReference type="ARBA" id="ARBA00023157"/>
    </source>
</evidence>
<dbReference type="GO" id="GO:0005886">
    <property type="term" value="C:plasma membrane"/>
    <property type="evidence" value="ECO:0007669"/>
    <property type="project" value="UniProtKB-SubCell"/>
</dbReference>
<evidence type="ECO:0000256" key="7">
    <source>
        <dbReference type="ARBA" id="ARBA00022729"/>
    </source>
</evidence>
<feature type="domain" description="UPAR/Ly6" evidence="16">
    <location>
        <begin position="121"/>
        <end position="206"/>
    </location>
</feature>
<evidence type="ECO:0000259" key="16">
    <source>
        <dbReference type="SMART" id="SM00134"/>
    </source>
</evidence>
<dbReference type="Pfam" id="PF00021">
    <property type="entry name" value="UPAR_LY6"/>
    <property type="match status" value="3"/>
</dbReference>
<feature type="transmembrane region" description="Helical" evidence="14">
    <location>
        <begin position="317"/>
        <end position="337"/>
    </location>
</feature>
<dbReference type="InterPro" id="IPR016054">
    <property type="entry name" value="LY6_UPA_recep-like"/>
</dbReference>
<dbReference type="FunFam" id="2.10.60.10:FF:000019">
    <property type="entry name" value="Urokinase plasminogen activator surface receptor"/>
    <property type="match status" value="1"/>
</dbReference>
<evidence type="ECO:0000313" key="18">
    <source>
        <dbReference type="RefSeq" id="XP_007435293.1"/>
    </source>
</evidence>
<keyword evidence="4" id="KW-1003">Cell membrane</keyword>
<evidence type="ECO:0000256" key="6">
    <source>
        <dbReference type="ARBA" id="ARBA00022622"/>
    </source>
</evidence>
<reference evidence="18" key="1">
    <citation type="submission" date="2025-08" db="UniProtKB">
        <authorList>
            <consortium name="RefSeq"/>
        </authorList>
    </citation>
    <scope>IDENTIFICATION</scope>
    <source>
        <tissue evidence="18">Liver</tissue>
    </source>
</reference>
<evidence type="ECO:0000256" key="12">
    <source>
        <dbReference type="ARBA" id="ARBA00023180"/>
    </source>
</evidence>
<keyword evidence="6" id="KW-0336">GPI-anchor</keyword>
<evidence type="ECO:0000256" key="8">
    <source>
        <dbReference type="ARBA" id="ARBA00022737"/>
    </source>
</evidence>
<evidence type="ECO:0000256" key="15">
    <source>
        <dbReference type="SAM" id="SignalP"/>
    </source>
</evidence>
<dbReference type="GeneID" id="103060075"/>
<dbReference type="Gene3D" id="2.10.60.10">
    <property type="entry name" value="CD59"/>
    <property type="match status" value="3"/>
</dbReference>
<dbReference type="GO" id="GO:0098552">
    <property type="term" value="C:side of membrane"/>
    <property type="evidence" value="ECO:0007669"/>
    <property type="project" value="UniProtKB-KW"/>
</dbReference>
<protein>
    <recommendedName>
        <fullName evidence="3">Urokinase plasminogen activator surface receptor</fullName>
    </recommendedName>
</protein>
<evidence type="ECO:0000256" key="14">
    <source>
        <dbReference type="SAM" id="Phobius"/>
    </source>
</evidence>
<dbReference type="InterPro" id="IPR018363">
    <property type="entry name" value="CD59_antigen_CS"/>
</dbReference>
<comment type="subcellular location">
    <subcellularLocation>
        <location evidence="1">Cell membrane</location>
        <topology evidence="1">Lipid-anchor</topology>
        <topology evidence="1">GPI-anchor</topology>
    </subcellularLocation>
    <subcellularLocation>
        <location evidence="2">Secreted</location>
    </subcellularLocation>
</comment>
<dbReference type="InterPro" id="IPR045860">
    <property type="entry name" value="Snake_toxin-like_sf"/>
</dbReference>
<feature type="chain" id="PRO_5039941905" description="Urokinase plasminogen activator surface receptor" evidence="15">
    <location>
        <begin position="16"/>
        <end position="342"/>
    </location>
</feature>
<keyword evidence="17" id="KW-1185">Reference proteome</keyword>
<dbReference type="PROSITE" id="PS00983">
    <property type="entry name" value="LY6_UPAR"/>
    <property type="match status" value="1"/>
</dbReference>
<dbReference type="FunFam" id="2.10.60.10:FF:000015">
    <property type="entry name" value="Urokinase plasminogen activator surface receptor"/>
    <property type="match status" value="1"/>
</dbReference>
<keyword evidence="13" id="KW-0449">Lipoprotein</keyword>
<organism evidence="17 18">
    <name type="scientific">Python bivittatus</name>
    <name type="common">Burmese python</name>
    <name type="synonym">Python molurus bivittatus</name>
    <dbReference type="NCBI Taxonomy" id="176946"/>
    <lineage>
        <taxon>Eukaryota</taxon>
        <taxon>Metazoa</taxon>
        <taxon>Chordata</taxon>
        <taxon>Craniata</taxon>
        <taxon>Vertebrata</taxon>
        <taxon>Euteleostomi</taxon>
        <taxon>Lepidosauria</taxon>
        <taxon>Squamata</taxon>
        <taxon>Bifurcata</taxon>
        <taxon>Unidentata</taxon>
        <taxon>Episquamata</taxon>
        <taxon>Toxicofera</taxon>
        <taxon>Serpentes</taxon>
        <taxon>Henophidia</taxon>
        <taxon>Pythonidae</taxon>
        <taxon>Python</taxon>
    </lineage>
</organism>
<feature type="domain" description="UPAR/Ly6" evidence="16">
    <location>
        <begin position="20"/>
        <end position="111"/>
    </location>
</feature>